<evidence type="ECO:0000313" key="8">
    <source>
        <dbReference type="EMBL" id="KAG0142588.1"/>
    </source>
</evidence>
<dbReference type="SUPFAM" id="SSF55770">
    <property type="entry name" value="Profilin (actin-binding protein)"/>
    <property type="match status" value="1"/>
</dbReference>
<name>A0A9P6NAX8_9BASI</name>
<comment type="subunit">
    <text evidence="6">Occurs in many kinds of cells as a complex with monomeric actin in a 1:1 ratio.</text>
</comment>
<dbReference type="EMBL" id="MU167344">
    <property type="protein sequence ID" value="KAG0142588.1"/>
    <property type="molecule type" value="Genomic_DNA"/>
</dbReference>
<accession>A0A9P6NAX8</accession>
<evidence type="ECO:0000256" key="3">
    <source>
        <dbReference type="ARBA" id="ARBA00022490"/>
    </source>
</evidence>
<dbReference type="Proteomes" id="UP000886653">
    <property type="component" value="Unassembled WGS sequence"/>
</dbReference>
<dbReference type="InterPro" id="IPR036140">
    <property type="entry name" value="PFN_sf"/>
</dbReference>
<dbReference type="PANTHER" id="PTHR11604">
    <property type="entry name" value="PROFILIN"/>
    <property type="match status" value="1"/>
</dbReference>
<keyword evidence="5 6" id="KW-0206">Cytoskeleton</keyword>
<evidence type="ECO:0000256" key="4">
    <source>
        <dbReference type="ARBA" id="ARBA00023203"/>
    </source>
</evidence>
<evidence type="ECO:0000256" key="7">
    <source>
        <dbReference type="RuleBase" id="RU003909"/>
    </source>
</evidence>
<dbReference type="FunFam" id="3.30.450.30:FF:000001">
    <property type="entry name" value="Profilin"/>
    <property type="match status" value="1"/>
</dbReference>
<dbReference type="OrthoDB" id="421374at2759"/>
<dbReference type="PROSITE" id="PS00414">
    <property type="entry name" value="PROFILIN"/>
    <property type="match status" value="1"/>
</dbReference>
<dbReference type="PRINTS" id="PR01640">
    <property type="entry name" value="PROFILINPLNT"/>
</dbReference>
<dbReference type="SMART" id="SM00392">
    <property type="entry name" value="PROF"/>
    <property type="match status" value="1"/>
</dbReference>
<gene>
    <name evidence="8" type="ORF">CROQUDRAFT_662377</name>
</gene>
<keyword evidence="9" id="KW-1185">Reference proteome</keyword>
<comment type="similarity">
    <text evidence="2 7">Belongs to the profilin family.</text>
</comment>
<dbReference type="PANTHER" id="PTHR11604:SF0">
    <property type="entry name" value="PROFILIN"/>
    <property type="match status" value="1"/>
</dbReference>
<evidence type="ECO:0000256" key="5">
    <source>
        <dbReference type="ARBA" id="ARBA00023212"/>
    </source>
</evidence>
<comment type="subcellular location">
    <subcellularLocation>
        <location evidence="1">Cytoplasm</location>
        <location evidence="1">Cytoskeleton</location>
    </subcellularLocation>
</comment>
<proteinExistence type="inferred from homology"/>
<comment type="caution">
    <text evidence="8">The sequence shown here is derived from an EMBL/GenBank/DDBJ whole genome shotgun (WGS) entry which is preliminary data.</text>
</comment>
<dbReference type="InterPro" id="IPR027310">
    <property type="entry name" value="Profilin_CS"/>
</dbReference>
<dbReference type="Gene3D" id="3.30.450.30">
    <property type="entry name" value="Dynein light chain 2a, cytoplasmic"/>
    <property type="match status" value="1"/>
</dbReference>
<keyword evidence="4 7" id="KW-0009">Actin-binding</keyword>
<dbReference type="InterPro" id="IPR005455">
    <property type="entry name" value="PFN_euk"/>
</dbReference>
<evidence type="ECO:0000256" key="6">
    <source>
        <dbReference type="RuleBase" id="RU003908"/>
    </source>
</evidence>
<dbReference type="GO" id="GO:0005856">
    <property type="term" value="C:cytoskeleton"/>
    <property type="evidence" value="ECO:0007669"/>
    <property type="project" value="UniProtKB-SubCell"/>
</dbReference>
<dbReference type="GO" id="GO:0003785">
    <property type="term" value="F:actin monomer binding"/>
    <property type="evidence" value="ECO:0007669"/>
    <property type="project" value="TreeGrafter"/>
</dbReference>
<evidence type="ECO:0000313" key="9">
    <source>
        <dbReference type="Proteomes" id="UP000886653"/>
    </source>
</evidence>
<dbReference type="AlphaFoldDB" id="A0A9P6NAX8"/>
<dbReference type="CDD" id="cd00148">
    <property type="entry name" value="PROF"/>
    <property type="match status" value="1"/>
</dbReference>
<organism evidence="8 9">
    <name type="scientific">Cronartium quercuum f. sp. fusiforme G11</name>
    <dbReference type="NCBI Taxonomy" id="708437"/>
    <lineage>
        <taxon>Eukaryota</taxon>
        <taxon>Fungi</taxon>
        <taxon>Dikarya</taxon>
        <taxon>Basidiomycota</taxon>
        <taxon>Pucciniomycotina</taxon>
        <taxon>Pucciniomycetes</taxon>
        <taxon>Pucciniales</taxon>
        <taxon>Coleosporiaceae</taxon>
        <taxon>Cronartium</taxon>
    </lineage>
</organism>
<protein>
    <recommendedName>
        <fullName evidence="7">Profilin</fullName>
    </recommendedName>
</protein>
<keyword evidence="3" id="KW-0963">Cytoplasm</keyword>
<dbReference type="PRINTS" id="PR00392">
    <property type="entry name" value="PROFILIN"/>
</dbReference>
<evidence type="ECO:0000256" key="1">
    <source>
        <dbReference type="ARBA" id="ARBA00004245"/>
    </source>
</evidence>
<dbReference type="Pfam" id="PF00235">
    <property type="entry name" value="Profilin"/>
    <property type="match status" value="1"/>
</dbReference>
<sequence length="126" mass="13317">MSWQTYVDGNLIGTGFFSDAAILGLAGGTWASSPNFTITPKEQTDLTRGYEDLTSIQASGIHLGGVKYLTLQADERSIYGRKGGSGCICVKTKQAIIVAIYKPGVQPGSATKATEDLADYLISSGY</sequence>
<evidence type="ECO:0000256" key="2">
    <source>
        <dbReference type="ARBA" id="ARBA00010058"/>
    </source>
</evidence>
<reference evidence="8" key="1">
    <citation type="submission" date="2013-11" db="EMBL/GenBank/DDBJ databases">
        <title>Genome sequence of the fusiform rust pathogen reveals effectors for host alternation and coevolution with pine.</title>
        <authorList>
            <consortium name="DOE Joint Genome Institute"/>
            <person name="Smith K."/>
            <person name="Pendleton A."/>
            <person name="Kubisiak T."/>
            <person name="Anderson C."/>
            <person name="Salamov A."/>
            <person name="Aerts A."/>
            <person name="Riley R."/>
            <person name="Clum A."/>
            <person name="Lindquist E."/>
            <person name="Ence D."/>
            <person name="Campbell M."/>
            <person name="Kronenberg Z."/>
            <person name="Feau N."/>
            <person name="Dhillon B."/>
            <person name="Hamelin R."/>
            <person name="Burleigh J."/>
            <person name="Smith J."/>
            <person name="Yandell M."/>
            <person name="Nelson C."/>
            <person name="Grigoriev I."/>
            <person name="Davis J."/>
        </authorList>
    </citation>
    <scope>NUCLEOTIDE SEQUENCE</scope>
    <source>
        <strain evidence="8">G11</strain>
    </source>
</reference>
<dbReference type="InterPro" id="IPR048278">
    <property type="entry name" value="PFN"/>
</dbReference>
<dbReference type="GO" id="GO:0005938">
    <property type="term" value="C:cell cortex"/>
    <property type="evidence" value="ECO:0007669"/>
    <property type="project" value="TreeGrafter"/>
</dbReference>
<comment type="function">
    <text evidence="6">Binds to actin and affects the structure of the cytoskeleton. At high concentrations, profilin prevents the polymerization of actin, whereas it enhances it at low concentrations.</text>
</comment>